<gene>
    <name evidence="2" type="ORF">SMD27_05905</name>
</gene>
<comment type="caution">
    <text evidence="2">The sequence shown here is derived from an EMBL/GenBank/DDBJ whole genome shotgun (WGS) entry which is preliminary data.</text>
</comment>
<evidence type="ECO:0000313" key="3">
    <source>
        <dbReference type="Proteomes" id="UP001279642"/>
    </source>
</evidence>
<proteinExistence type="predicted"/>
<evidence type="ECO:0000256" key="1">
    <source>
        <dbReference type="SAM" id="MobiDB-lite"/>
    </source>
</evidence>
<reference evidence="2 3" key="1">
    <citation type="journal article" date="2016" name="Antonie Van Leeuwenhoek">
        <title>Dongia soli sp. nov., isolated from soil from Dokdo, Korea.</title>
        <authorList>
            <person name="Kim D.U."/>
            <person name="Lee H."/>
            <person name="Kim H."/>
            <person name="Kim S.G."/>
            <person name="Ka J.O."/>
        </authorList>
    </citation>
    <scope>NUCLEOTIDE SEQUENCE [LARGE SCALE GENOMIC DNA]</scope>
    <source>
        <strain evidence="2 3">D78</strain>
    </source>
</reference>
<protein>
    <submittedName>
        <fullName evidence="2">DUF5343 domain-containing protein</fullName>
    </submittedName>
</protein>
<dbReference type="Pfam" id="PF17278">
    <property type="entry name" value="DUF5343"/>
    <property type="match status" value="1"/>
</dbReference>
<dbReference type="InterPro" id="IPR035235">
    <property type="entry name" value="DUF5343"/>
</dbReference>
<name>A0ABU5E8W9_9PROT</name>
<dbReference type="RefSeq" id="WP_320507391.1">
    <property type="nucleotide sequence ID" value="NZ_JAXCLW010000001.1"/>
</dbReference>
<dbReference type="EMBL" id="JAXCLW010000001">
    <property type="protein sequence ID" value="MDY0882367.1"/>
    <property type="molecule type" value="Genomic_DNA"/>
</dbReference>
<feature type="region of interest" description="Disordered" evidence="1">
    <location>
        <begin position="142"/>
        <end position="171"/>
    </location>
</feature>
<evidence type="ECO:0000313" key="2">
    <source>
        <dbReference type="EMBL" id="MDY0882367.1"/>
    </source>
</evidence>
<organism evidence="2 3">
    <name type="scientific">Dongia soli</name>
    <dbReference type="NCBI Taxonomy" id="600628"/>
    <lineage>
        <taxon>Bacteria</taxon>
        <taxon>Pseudomonadati</taxon>
        <taxon>Pseudomonadota</taxon>
        <taxon>Alphaproteobacteria</taxon>
        <taxon>Rhodospirillales</taxon>
        <taxon>Dongiaceae</taxon>
        <taxon>Dongia</taxon>
    </lineage>
</organism>
<keyword evidence="3" id="KW-1185">Reference proteome</keyword>
<accession>A0ABU5E8W9</accession>
<sequence length="205" mass="22285">MAASLPYLASNKNVSLLFEKIAAAKVPEKFTHSFLTTTIGLKGTNDRALIPLLRNMGFIDQSGTPMPSYRLLKGHNQGEALADGMRRAYGPLFDADQSAQKLSSDRLKSLIAQVAGVDADATARIAATFSALSKLADFEAQANDGGTEDKADTDADFEEASPTNGQSKPKNLRTEFHYNLQIHLPTNGSEETYLNIFNAIRKTFQ</sequence>
<dbReference type="Proteomes" id="UP001279642">
    <property type="component" value="Unassembled WGS sequence"/>
</dbReference>